<sequence length="111" mass="11664">MVAAHACSRLSPAAGDLVKMSATQRADCNGMGDSSGTETPPSQCCLAHCEQSSQSHQASVPDLPSVSLVALFEISSVDSRGSLSAPLLHPPLLFLTEGSPPLRIQYQVFRI</sequence>
<dbReference type="EMBL" id="LRRD01000099">
    <property type="protein sequence ID" value="KXW57182.1"/>
    <property type="molecule type" value="Genomic_DNA"/>
</dbReference>
<reference evidence="1 2" key="1">
    <citation type="submission" date="2016-01" db="EMBL/GenBank/DDBJ databases">
        <title>Genome sequence of the acidophilic iron oxidising Ferrovum strain Z-31.</title>
        <authorList>
            <person name="Poehlein A."/>
            <person name="Ullrich S.R."/>
            <person name="Schloemann M."/>
            <person name="Muehling M."/>
            <person name="Daniel R."/>
        </authorList>
    </citation>
    <scope>NUCLEOTIDE SEQUENCE [LARGE SCALE GENOMIC DNA]</scope>
    <source>
        <strain evidence="1 2">Z-31</strain>
    </source>
</reference>
<name>A0A149VVD6_9PROT</name>
<proteinExistence type="predicted"/>
<dbReference type="PATRIC" id="fig|1789004.3.peg.2421"/>
<keyword evidence="2" id="KW-1185">Reference proteome</keyword>
<evidence type="ECO:0000313" key="2">
    <source>
        <dbReference type="Proteomes" id="UP000075653"/>
    </source>
</evidence>
<organism evidence="1 2">
    <name type="scientific">Ferrovum myxofaciens</name>
    <dbReference type="NCBI Taxonomy" id="416213"/>
    <lineage>
        <taxon>Bacteria</taxon>
        <taxon>Pseudomonadati</taxon>
        <taxon>Pseudomonadota</taxon>
        <taxon>Betaproteobacteria</taxon>
        <taxon>Ferrovales</taxon>
        <taxon>Ferrovaceae</taxon>
        <taxon>Ferrovum</taxon>
    </lineage>
</organism>
<gene>
    <name evidence="1" type="ORF">FEMY_22980</name>
</gene>
<protein>
    <submittedName>
        <fullName evidence="1">Uncharacterized protein</fullName>
    </submittedName>
</protein>
<dbReference type="STRING" id="1789004.FEMY_22980"/>
<comment type="caution">
    <text evidence="1">The sequence shown here is derived from an EMBL/GenBank/DDBJ whole genome shotgun (WGS) entry which is preliminary data.</text>
</comment>
<evidence type="ECO:0000313" key="1">
    <source>
        <dbReference type="EMBL" id="KXW57182.1"/>
    </source>
</evidence>
<dbReference type="Proteomes" id="UP000075653">
    <property type="component" value="Unassembled WGS sequence"/>
</dbReference>
<dbReference type="AlphaFoldDB" id="A0A149VVD6"/>
<accession>A0A149VVD6</accession>